<evidence type="ECO:0000259" key="2">
    <source>
        <dbReference type="PROSITE" id="PS50112"/>
    </source>
</evidence>
<evidence type="ECO:0000259" key="4">
    <source>
        <dbReference type="PROSITE" id="PS50887"/>
    </source>
</evidence>
<dbReference type="CDD" id="cd00077">
    <property type="entry name" value="HDc"/>
    <property type="match status" value="1"/>
</dbReference>
<protein>
    <submittedName>
        <fullName evidence="6">PAS domain S-box-containing protein/diguanylate cyclase (GGDEF) domain-containing protein</fullName>
    </submittedName>
</protein>
<keyword evidence="7" id="KW-1185">Reference proteome</keyword>
<organism evidence="6 7">
    <name type="scientific">Desulforamulus aeronauticus DSM 10349</name>
    <dbReference type="NCBI Taxonomy" id="1121421"/>
    <lineage>
        <taxon>Bacteria</taxon>
        <taxon>Bacillati</taxon>
        <taxon>Bacillota</taxon>
        <taxon>Clostridia</taxon>
        <taxon>Eubacteriales</taxon>
        <taxon>Peptococcaceae</taxon>
        <taxon>Desulforamulus</taxon>
    </lineage>
</organism>
<dbReference type="InterPro" id="IPR000014">
    <property type="entry name" value="PAS"/>
</dbReference>
<feature type="transmembrane region" description="Helical" evidence="1">
    <location>
        <begin position="17"/>
        <end position="36"/>
    </location>
</feature>
<dbReference type="InterPro" id="IPR035965">
    <property type="entry name" value="PAS-like_dom_sf"/>
</dbReference>
<feature type="domain" description="PAC" evidence="3">
    <location>
        <begin position="522"/>
        <end position="574"/>
    </location>
</feature>
<evidence type="ECO:0000313" key="6">
    <source>
        <dbReference type="EMBL" id="SHK00693.1"/>
    </source>
</evidence>
<dbReference type="SMART" id="SM00267">
    <property type="entry name" value="GGDEF"/>
    <property type="match status" value="1"/>
</dbReference>
<dbReference type="Pfam" id="PF13487">
    <property type="entry name" value="HD_5"/>
    <property type="match status" value="1"/>
</dbReference>
<dbReference type="Proteomes" id="UP000183997">
    <property type="component" value="Unassembled WGS sequence"/>
</dbReference>
<dbReference type="Pfam" id="PF08448">
    <property type="entry name" value="PAS_4"/>
    <property type="match status" value="1"/>
</dbReference>
<dbReference type="Pfam" id="PF00990">
    <property type="entry name" value="GGDEF"/>
    <property type="match status" value="1"/>
</dbReference>
<dbReference type="PROSITE" id="PS50887">
    <property type="entry name" value="GGDEF"/>
    <property type="match status" value="1"/>
</dbReference>
<dbReference type="InterPro" id="IPR037522">
    <property type="entry name" value="HD_GYP_dom"/>
</dbReference>
<dbReference type="PANTHER" id="PTHR43155">
    <property type="entry name" value="CYCLIC DI-GMP PHOSPHODIESTERASE PA4108-RELATED"/>
    <property type="match status" value="1"/>
</dbReference>
<dbReference type="InterPro" id="IPR001610">
    <property type="entry name" value="PAC"/>
</dbReference>
<feature type="domain" description="PAS" evidence="2">
    <location>
        <begin position="444"/>
        <end position="517"/>
    </location>
</feature>
<gene>
    <name evidence="6" type="ORF">SAMN02745123_00343</name>
</gene>
<dbReference type="RefSeq" id="WP_238456679.1">
    <property type="nucleotide sequence ID" value="NZ_FRAR01000005.1"/>
</dbReference>
<proteinExistence type="predicted"/>
<keyword evidence="1" id="KW-0812">Transmembrane</keyword>
<feature type="domain" description="GGDEF" evidence="4">
    <location>
        <begin position="603"/>
        <end position="733"/>
    </location>
</feature>
<dbReference type="InterPro" id="IPR003607">
    <property type="entry name" value="HD/PDEase_dom"/>
</dbReference>
<evidence type="ECO:0000259" key="5">
    <source>
        <dbReference type="PROSITE" id="PS51832"/>
    </source>
</evidence>
<dbReference type="CDD" id="cd00130">
    <property type="entry name" value="PAS"/>
    <property type="match status" value="2"/>
</dbReference>
<accession>A0A1M6NYB8</accession>
<feature type="transmembrane region" description="Helical" evidence="1">
    <location>
        <begin position="283"/>
        <end position="306"/>
    </location>
</feature>
<dbReference type="NCBIfam" id="TIGR00254">
    <property type="entry name" value="GGDEF"/>
    <property type="match status" value="1"/>
</dbReference>
<dbReference type="Gene3D" id="1.10.3210.10">
    <property type="entry name" value="Hypothetical protein af1432"/>
    <property type="match status" value="1"/>
</dbReference>
<dbReference type="Pfam" id="PF13426">
    <property type="entry name" value="PAS_9"/>
    <property type="match status" value="1"/>
</dbReference>
<dbReference type="PROSITE" id="PS51832">
    <property type="entry name" value="HD_GYP"/>
    <property type="match status" value="1"/>
</dbReference>
<evidence type="ECO:0000313" key="7">
    <source>
        <dbReference type="Proteomes" id="UP000183997"/>
    </source>
</evidence>
<dbReference type="SMART" id="SM00086">
    <property type="entry name" value="PAC"/>
    <property type="match status" value="2"/>
</dbReference>
<sequence>MKDIKQKNEPVLGKKSVLVLVLCSLLFVSSIILLFMQQKQRLNEEFESMVTSSLNIHTHNNAARINQVITDASSTIRAAEAMPRFIDGHWSQGFLEQINVMNPTHAIEYITREEMVAGALERETYQRLNRGETVVSDIRYYEPLAGYYFSVITPLLEDGGVTGALYTRIQADGLLPEISDSAVYKHVQSCLVTSDGRIIFNTYEPNQKGNLFTDLGKYGLTRAEVNQIASIISSRDMDSTTFNRKGETYFVSADQLEYNDWHLVTFVRGPDVLLRSERIFKDVVGTSIASILLTTVVGCIVFIMLLSSRKRLEQAQRCYVMLAQRLQAMFNQHNAIQLIFDPASRCIMDANPAACKFYGYSREELLSLKISDINMLPSDQLEKRFQSLNEQNHCSAVPYRLKSGETRLLDVYSSPIIDGESKLLYSIIFDATDREMYRNELMKEKELLETTLRSIGDGVVTTDNGGMITSLNGVAQELTGWDNNAAIGRPFSDVFILQNEDTKQPIENPIQKVLETGRIVGLANHTELINRHGQCLPIADNAAPIKTKDGQTNGVVMVFRDVSSEKEHSKQIKFLSYHDPLTGLYNRRYIEEAMIRLDRAEYLPVSVIMGDVNGLKITNDVFGHRTGDVLLKNVARLLEKNCKGDDLIARLGGDEFVILMPKTSLKAAEAVIHRIKNTHIAMEGSNLSLSLSLGCASKGTMESSIQAAIQEAEEYMYHQKLLDGKSYRNAIISTLLATLYEKSNETEGHSKRIEKYCHAIGRKIQLSSKEMDELSLLALLHDIGKVSINPNILQKSGTLTSAEWDEMKRHPEIGYRIAQATPDLAIVSDFILSHHERWDGEGYPRGLKGEEIPLVCRILAVVDAFDAMTNDRVYRRAMTVKEAILELEINAGNQFDPEVASLLIEIIMNEDDGASK</sequence>
<evidence type="ECO:0000256" key="1">
    <source>
        <dbReference type="SAM" id="Phobius"/>
    </source>
</evidence>
<feature type="domain" description="HD-GYP" evidence="5">
    <location>
        <begin position="724"/>
        <end position="916"/>
    </location>
</feature>
<reference evidence="7" key="1">
    <citation type="submission" date="2016-11" db="EMBL/GenBank/DDBJ databases">
        <authorList>
            <person name="Varghese N."/>
            <person name="Submissions S."/>
        </authorList>
    </citation>
    <scope>NUCLEOTIDE SEQUENCE [LARGE SCALE GENOMIC DNA]</scope>
    <source>
        <strain evidence="7">DSM 10349</strain>
    </source>
</reference>
<dbReference type="CDD" id="cd01949">
    <property type="entry name" value="GGDEF"/>
    <property type="match status" value="1"/>
</dbReference>
<dbReference type="InterPro" id="IPR043128">
    <property type="entry name" value="Rev_trsase/Diguanyl_cyclase"/>
</dbReference>
<dbReference type="SUPFAM" id="SSF55785">
    <property type="entry name" value="PYP-like sensor domain (PAS domain)"/>
    <property type="match status" value="2"/>
</dbReference>
<dbReference type="InterPro" id="IPR000700">
    <property type="entry name" value="PAS-assoc_C"/>
</dbReference>
<dbReference type="PANTHER" id="PTHR43155:SF2">
    <property type="entry name" value="CYCLIC DI-GMP PHOSPHODIESTERASE PA4108"/>
    <property type="match status" value="1"/>
</dbReference>
<dbReference type="SUPFAM" id="SSF55073">
    <property type="entry name" value="Nucleotide cyclase"/>
    <property type="match status" value="1"/>
</dbReference>
<keyword evidence="1" id="KW-1133">Transmembrane helix</keyword>
<dbReference type="SMART" id="SM00471">
    <property type="entry name" value="HDc"/>
    <property type="match status" value="1"/>
</dbReference>
<evidence type="ECO:0000259" key="3">
    <source>
        <dbReference type="PROSITE" id="PS50113"/>
    </source>
</evidence>
<dbReference type="SUPFAM" id="SSF109604">
    <property type="entry name" value="HD-domain/PDEase-like"/>
    <property type="match status" value="1"/>
</dbReference>
<keyword evidence="1" id="KW-0472">Membrane</keyword>
<dbReference type="InterPro" id="IPR000160">
    <property type="entry name" value="GGDEF_dom"/>
</dbReference>
<dbReference type="InterPro" id="IPR029787">
    <property type="entry name" value="Nucleotide_cyclase"/>
</dbReference>
<dbReference type="STRING" id="1121421.SAMN02745123_00343"/>
<dbReference type="AlphaFoldDB" id="A0A1M6NYB8"/>
<dbReference type="SMART" id="SM00091">
    <property type="entry name" value="PAS"/>
    <property type="match status" value="2"/>
</dbReference>
<dbReference type="EMBL" id="FRAR01000005">
    <property type="protein sequence ID" value="SHK00693.1"/>
    <property type="molecule type" value="Genomic_DNA"/>
</dbReference>
<dbReference type="InterPro" id="IPR013656">
    <property type="entry name" value="PAS_4"/>
</dbReference>
<name>A0A1M6NYB8_9FIRM</name>
<dbReference type="NCBIfam" id="TIGR00229">
    <property type="entry name" value="sensory_box"/>
    <property type="match status" value="2"/>
</dbReference>
<dbReference type="PROSITE" id="PS50113">
    <property type="entry name" value="PAC"/>
    <property type="match status" value="1"/>
</dbReference>
<dbReference type="Gene3D" id="3.30.70.270">
    <property type="match status" value="1"/>
</dbReference>
<dbReference type="PROSITE" id="PS50112">
    <property type="entry name" value="PAS"/>
    <property type="match status" value="1"/>
</dbReference>
<dbReference type="Gene3D" id="3.30.450.20">
    <property type="entry name" value="PAS domain"/>
    <property type="match status" value="3"/>
</dbReference>